<feature type="transmembrane region" description="Helical" evidence="2">
    <location>
        <begin position="33"/>
        <end position="55"/>
    </location>
</feature>
<dbReference type="OrthoDB" id="117402at2"/>
<feature type="region of interest" description="Disordered" evidence="1">
    <location>
        <begin position="1"/>
        <end position="23"/>
    </location>
</feature>
<reference evidence="4 5" key="1">
    <citation type="submission" date="2016-01" db="EMBL/GenBank/DDBJ databases">
        <title>Complete genome sequence of a soil Actinobacterium, Isoptericola dokdonensis DS-3.</title>
        <authorList>
            <person name="Kwon S.-K."/>
            <person name="Kim J.F."/>
        </authorList>
    </citation>
    <scope>NUCLEOTIDE SEQUENCE [LARGE SCALE GENOMIC DNA]</scope>
    <source>
        <strain evidence="4 5">DS-3</strain>
    </source>
</reference>
<dbReference type="EC" id="2.7.11.1" evidence="4"/>
<dbReference type="EMBL" id="CP014209">
    <property type="protein sequence ID" value="ANC32572.1"/>
    <property type="molecule type" value="Genomic_DNA"/>
</dbReference>
<proteinExistence type="predicted"/>
<dbReference type="InterPro" id="IPR012336">
    <property type="entry name" value="Thioredoxin-like_fold"/>
</dbReference>
<feature type="compositionally biased region" description="Basic and acidic residues" evidence="1">
    <location>
        <begin position="1"/>
        <end position="14"/>
    </location>
</feature>
<evidence type="ECO:0000313" key="5">
    <source>
        <dbReference type="Proteomes" id="UP000076794"/>
    </source>
</evidence>
<gene>
    <name evidence="4" type="primary">pknE</name>
    <name evidence="4" type="ORF">I598_3056</name>
</gene>
<sequence length="289" mass="29918">MSNQSKAERRESARAEALARQQAQAKRDKRSRVIVFSALGAAILALVVVAGFILWNEASKSTVDDIPLAEVTSVPATVVEGGGVTLGSDLVAGTENADAPVVDVYLDYMCPVCGQFEDVNAADIETMLTGGDATVVVTPVAILDRLSRGTDYSTRAASAAYWVADRAPEQFYAFHNALFANQPKENSSGPDNEELAAIAEGAGVPADVAAGISDGTARATFGQYTYSLTNDATANPDLVNSGGGFGTPTVLVDDTRFEQWGTPGALLAAVQGGAPAEPSGEASEEPADE</sequence>
<dbReference type="PATRIC" id="fig|1300344.3.peg.3076"/>
<dbReference type="KEGG" id="ido:I598_3056"/>
<dbReference type="SUPFAM" id="SSF52833">
    <property type="entry name" value="Thioredoxin-like"/>
    <property type="match status" value="1"/>
</dbReference>
<evidence type="ECO:0000259" key="3">
    <source>
        <dbReference type="Pfam" id="PF13462"/>
    </source>
</evidence>
<dbReference type="Gene3D" id="3.40.30.10">
    <property type="entry name" value="Glutaredoxin"/>
    <property type="match status" value="1"/>
</dbReference>
<organism evidence="4 5">
    <name type="scientific">Isoptericola dokdonensis DS-3</name>
    <dbReference type="NCBI Taxonomy" id="1300344"/>
    <lineage>
        <taxon>Bacteria</taxon>
        <taxon>Bacillati</taxon>
        <taxon>Actinomycetota</taxon>
        <taxon>Actinomycetes</taxon>
        <taxon>Micrococcales</taxon>
        <taxon>Promicromonosporaceae</taxon>
        <taxon>Isoptericola</taxon>
    </lineage>
</organism>
<accession>A0A161HSP1</accession>
<dbReference type="RefSeq" id="WP_068203846.1">
    <property type="nucleotide sequence ID" value="NZ_CP014209.1"/>
</dbReference>
<dbReference type="Proteomes" id="UP000076794">
    <property type="component" value="Chromosome"/>
</dbReference>
<dbReference type="InterPro" id="IPR036249">
    <property type="entry name" value="Thioredoxin-like_sf"/>
</dbReference>
<protein>
    <submittedName>
        <fullName evidence="4">Serine/threonine-protein kinase PknE</fullName>
        <ecNumber evidence="4">2.7.11.1</ecNumber>
    </submittedName>
</protein>
<evidence type="ECO:0000313" key="4">
    <source>
        <dbReference type="EMBL" id="ANC32572.1"/>
    </source>
</evidence>
<feature type="domain" description="Thioredoxin-like fold" evidence="3">
    <location>
        <begin position="89"/>
        <end position="270"/>
    </location>
</feature>
<keyword evidence="4" id="KW-0808">Transferase</keyword>
<evidence type="ECO:0000256" key="1">
    <source>
        <dbReference type="SAM" id="MobiDB-lite"/>
    </source>
</evidence>
<name>A0A161HSP1_9MICO</name>
<keyword evidence="5" id="KW-1185">Reference proteome</keyword>
<dbReference type="AlphaFoldDB" id="A0A161HSP1"/>
<dbReference type="Pfam" id="PF13462">
    <property type="entry name" value="Thioredoxin_4"/>
    <property type="match status" value="1"/>
</dbReference>
<dbReference type="GO" id="GO:0004674">
    <property type="term" value="F:protein serine/threonine kinase activity"/>
    <property type="evidence" value="ECO:0007669"/>
    <property type="project" value="UniProtKB-EC"/>
</dbReference>
<evidence type="ECO:0000256" key="2">
    <source>
        <dbReference type="SAM" id="Phobius"/>
    </source>
</evidence>
<keyword evidence="2" id="KW-1133">Transmembrane helix</keyword>
<dbReference type="STRING" id="1300344.I598_3056"/>
<keyword evidence="4" id="KW-0418">Kinase</keyword>
<keyword evidence="2" id="KW-0472">Membrane</keyword>
<keyword evidence="2" id="KW-0812">Transmembrane</keyword>